<evidence type="ECO:0000313" key="2">
    <source>
        <dbReference type="EMBL" id="RCH88970.1"/>
    </source>
</evidence>
<dbReference type="OrthoDB" id="289228at2759"/>
<accession>A0A367JGB6</accession>
<evidence type="ECO:0000259" key="1">
    <source>
        <dbReference type="PROSITE" id="PS51886"/>
    </source>
</evidence>
<comment type="caution">
    <text evidence="2">The sequence shown here is derived from an EMBL/GenBank/DDBJ whole genome shotgun (WGS) entry which is preliminary data.</text>
</comment>
<dbReference type="Proteomes" id="UP000253551">
    <property type="component" value="Unassembled WGS sequence"/>
</dbReference>
<gene>
    <name evidence="2" type="ORF">CU098_009209</name>
</gene>
<dbReference type="InterPro" id="IPR006571">
    <property type="entry name" value="TLDc_dom"/>
</dbReference>
<dbReference type="Pfam" id="PF07534">
    <property type="entry name" value="TLD"/>
    <property type="match status" value="1"/>
</dbReference>
<name>A0A367JGB6_RHIST</name>
<reference evidence="2 3" key="1">
    <citation type="journal article" date="2018" name="G3 (Bethesda)">
        <title>Phylogenetic and Phylogenomic Definition of Rhizopus Species.</title>
        <authorList>
            <person name="Gryganskyi A.P."/>
            <person name="Golan J."/>
            <person name="Dolatabadi S."/>
            <person name="Mondo S."/>
            <person name="Robb S."/>
            <person name="Idnurm A."/>
            <person name="Muszewska A."/>
            <person name="Steczkiewicz K."/>
            <person name="Masonjones S."/>
            <person name="Liao H.L."/>
            <person name="Gajdeczka M.T."/>
            <person name="Anike F."/>
            <person name="Vuek A."/>
            <person name="Anishchenko I.M."/>
            <person name="Voigt K."/>
            <person name="de Hoog G.S."/>
            <person name="Smith M.E."/>
            <person name="Heitman J."/>
            <person name="Vilgalys R."/>
            <person name="Stajich J.E."/>
        </authorList>
    </citation>
    <scope>NUCLEOTIDE SEQUENCE [LARGE SCALE GENOMIC DNA]</scope>
    <source>
        <strain evidence="2 3">LSU 92-RS-03</strain>
    </source>
</reference>
<sequence length="367" mass="42097">ARLDLPKELEEGAGLLLFKAFSFLGSYPSCQSEGPVPLSLNAFLTAFVVLTGHLDQPDQVFAIYFTRTIILSLESLGIDFNDLEIKPTLETGPEILCRDLIELVSLSLWLAGNHQLAENHQVAGATLINLDKSKEGTCLSHTVFQEWKSNLFPHFFKPIQNFLVQTFSFMERKPLELPSIPSDLLSRMDSTLLCWALGTDVKIWSRLYSAQKDGFSMNRFESHVFKYPGPTLMLMRVETEDGQRMLIGASVTQAWKCSRQFWGTEDCVLFELEPHFDIFRATKKNERYIHYDHETGIGFGARERAGDFIISLRNTLQEGIYENEAYPRSPTFRSSTQRTRDFKHVFETENIEVFGLGFQMETWIKKY</sequence>
<dbReference type="SMART" id="SM00584">
    <property type="entry name" value="TLDc"/>
    <property type="match status" value="1"/>
</dbReference>
<feature type="domain" description="TLDc" evidence="1">
    <location>
        <begin position="179"/>
        <end position="357"/>
    </location>
</feature>
<dbReference type="EMBL" id="PJQM01003423">
    <property type="protein sequence ID" value="RCH88970.1"/>
    <property type="molecule type" value="Genomic_DNA"/>
</dbReference>
<protein>
    <recommendedName>
        <fullName evidence="1">TLDc domain-containing protein</fullName>
    </recommendedName>
</protein>
<keyword evidence="3" id="KW-1185">Reference proteome</keyword>
<dbReference type="PROSITE" id="PS51886">
    <property type="entry name" value="TLDC"/>
    <property type="match status" value="1"/>
</dbReference>
<dbReference type="AlphaFoldDB" id="A0A367JGB6"/>
<dbReference type="PANTHER" id="PTHR23354">
    <property type="entry name" value="NUCLEOLAR PROTEIN 7/ESTROGEN RECEPTOR COACTIVATOR-RELATED"/>
    <property type="match status" value="1"/>
</dbReference>
<proteinExistence type="predicted"/>
<feature type="non-terminal residue" evidence="2">
    <location>
        <position position="1"/>
    </location>
</feature>
<evidence type="ECO:0000313" key="3">
    <source>
        <dbReference type="Proteomes" id="UP000253551"/>
    </source>
</evidence>
<organism evidence="2 3">
    <name type="scientific">Rhizopus stolonifer</name>
    <name type="common">Rhizopus nigricans</name>
    <dbReference type="NCBI Taxonomy" id="4846"/>
    <lineage>
        <taxon>Eukaryota</taxon>
        <taxon>Fungi</taxon>
        <taxon>Fungi incertae sedis</taxon>
        <taxon>Mucoromycota</taxon>
        <taxon>Mucoromycotina</taxon>
        <taxon>Mucoromycetes</taxon>
        <taxon>Mucorales</taxon>
        <taxon>Mucorineae</taxon>
        <taxon>Rhizopodaceae</taxon>
        <taxon>Rhizopus</taxon>
    </lineage>
</organism>